<name>A0A4R7BCQ0_9NEIS</name>
<gene>
    <name evidence="3" type="ORF">DFP86_101240</name>
</gene>
<dbReference type="SUPFAM" id="SSF55729">
    <property type="entry name" value="Acyl-CoA N-acyltransferases (Nat)"/>
    <property type="match status" value="1"/>
</dbReference>
<feature type="domain" description="Acyltransferase MbtK/IucB-like conserved" evidence="2">
    <location>
        <begin position="26"/>
        <end position="73"/>
    </location>
</feature>
<dbReference type="OrthoDB" id="9087497at2"/>
<evidence type="ECO:0000313" key="4">
    <source>
        <dbReference type="Proteomes" id="UP000295611"/>
    </source>
</evidence>
<dbReference type="SMART" id="SM01006">
    <property type="entry name" value="AlcB"/>
    <property type="match status" value="1"/>
</dbReference>
<dbReference type="RefSeq" id="WP_133678172.1">
    <property type="nucleotide sequence ID" value="NZ_SNZP01000001.1"/>
</dbReference>
<organism evidence="3 4">
    <name type="scientific">Paludibacterium purpuratum</name>
    <dbReference type="NCBI Taxonomy" id="1144873"/>
    <lineage>
        <taxon>Bacteria</taxon>
        <taxon>Pseudomonadati</taxon>
        <taxon>Pseudomonadota</taxon>
        <taxon>Betaproteobacteria</taxon>
        <taxon>Neisseriales</taxon>
        <taxon>Chromobacteriaceae</taxon>
        <taxon>Paludibacterium</taxon>
    </lineage>
</organism>
<protein>
    <submittedName>
        <fullName evidence="3">RimJ/RimL family protein N-acetyltransferase</fullName>
    </submittedName>
</protein>
<dbReference type="PANTHER" id="PTHR31438">
    <property type="entry name" value="LYSINE N-ACYLTRANSFERASE C17G9.06C-RELATED"/>
    <property type="match status" value="1"/>
</dbReference>
<evidence type="ECO:0000256" key="1">
    <source>
        <dbReference type="ARBA" id="ARBA00004924"/>
    </source>
</evidence>
<dbReference type="InterPro" id="IPR016181">
    <property type="entry name" value="Acyl_CoA_acyltransferase"/>
</dbReference>
<dbReference type="Proteomes" id="UP000295611">
    <property type="component" value="Unassembled WGS sequence"/>
</dbReference>
<dbReference type="InterPro" id="IPR019432">
    <property type="entry name" value="Acyltransferase_MbtK/IucB-like"/>
</dbReference>
<evidence type="ECO:0000259" key="2">
    <source>
        <dbReference type="SMART" id="SM01006"/>
    </source>
</evidence>
<keyword evidence="4" id="KW-1185">Reference proteome</keyword>
<dbReference type="GO" id="GO:0016410">
    <property type="term" value="F:N-acyltransferase activity"/>
    <property type="evidence" value="ECO:0007669"/>
    <property type="project" value="TreeGrafter"/>
</dbReference>
<dbReference type="AlphaFoldDB" id="A0A4R7BCQ0"/>
<dbReference type="Pfam" id="PF13523">
    <property type="entry name" value="Acetyltransf_8"/>
    <property type="match status" value="1"/>
</dbReference>
<comment type="pathway">
    <text evidence="1">Siderophore biosynthesis.</text>
</comment>
<keyword evidence="3" id="KW-0808">Transferase</keyword>
<evidence type="ECO:0000313" key="3">
    <source>
        <dbReference type="EMBL" id="TDR82850.1"/>
    </source>
</evidence>
<proteinExistence type="predicted"/>
<dbReference type="EMBL" id="SNZP01000001">
    <property type="protein sequence ID" value="TDR82850.1"/>
    <property type="molecule type" value="Genomic_DNA"/>
</dbReference>
<dbReference type="GO" id="GO:0019290">
    <property type="term" value="P:siderophore biosynthetic process"/>
    <property type="evidence" value="ECO:0007669"/>
    <property type="project" value="InterPro"/>
</dbReference>
<sequence>MKRDDFSSADLVYAHDVPSVGRFTLRPLSPAQDLALLHQWLSSEHAAFWGMRHYTPAQVAGYFEQVAASAHVQALIGHCDDQPAFLLETYDPRRDPVSACYPAAAGDCGMHFLTAPPTRPVHGFTRAVMRTIQAWLFSDPRVSRIVVEPAIANQKIHPINLAAGFVYQRQIDLPNKRAWLAFCTREDLAAREESLS</sequence>
<comment type="caution">
    <text evidence="3">The sequence shown here is derived from an EMBL/GenBank/DDBJ whole genome shotgun (WGS) entry which is preliminary data.</text>
</comment>
<reference evidence="3 4" key="1">
    <citation type="submission" date="2019-03" db="EMBL/GenBank/DDBJ databases">
        <title>Genomic Encyclopedia of Type Strains, Phase III (KMG-III): the genomes of soil and plant-associated and newly described type strains.</title>
        <authorList>
            <person name="Whitman W."/>
        </authorList>
    </citation>
    <scope>NUCLEOTIDE SEQUENCE [LARGE SCALE GENOMIC DNA]</scope>
    <source>
        <strain evidence="3 4">CECT 8976</strain>
    </source>
</reference>
<accession>A0A4R7BCQ0</accession>
<dbReference type="Gene3D" id="3.40.630.30">
    <property type="match status" value="1"/>
</dbReference>
<dbReference type="PANTHER" id="PTHR31438:SF1">
    <property type="entry name" value="LYSINE N-ACYLTRANSFERASE C17G9.06C-RELATED"/>
    <property type="match status" value="1"/>
</dbReference>